<sequence>GENGQSVYKPVPPPKPFGAPSTQAQEPHQQHPQHQQQQQQPQTSSHIIGVSTLAAGNGPPPLLPHILVTDQGHFHTHSTKFPIEIKEGPNSLPSGLASTPSSPSTRRPPEPSPVSFSGLASVPPPPPSLRSATLGRGGTSGLPDVTWTQTRTSATLPRSLAFGPRSPASQTRSVAGLSPPQVRPQGKFRMPSLTDLRPTGMVSAHSHAHHHRQAIRPPGGSDEVDHLLLRQHHHRSFDGIDNPALVDDSLMPSFRSGSKGVLTGSSSNLPPEGTLAGMMPPQPRPYESPYLQQRSSYRGQNVPTSHHIPTQQPPTSPPYIHATSQHGAASATTQQNFNRETWIRSSQGQYTGIVEVHPSSSQLNAYTHHHSANGTSHLNGNANGTHSHMNGQLSQTNGHHSHMNGHQEKNAALNGHITNGNSNIEDDKDKDDKKGSLTRGLAAKKYLHFKDMLSNKFSRGEKNEIDPKATASQGTNTQTNGQSQEIGLQNGSDRNSGRIGKLNSSFRSAIQQSSQKTNLQENVTETSLSNGKLSNGYQQQNHQQPLQQSHQQIMFQQHQQQQMQQNQHLQQQQQQQQQQQLTNGLPPHYPRPGIPSATPQLSPPSYQANSGSQQANGHYQEPLGRGLVARRSGSYHQLAQQSQEPPSWRPHHYSHDNLHDAHALPSDHTYSGPSLGVPRAPPTGGEGSGGSDSGRGTAGSGGANQAVLDTSLDSAASQRQQGHSSGNDSEWVDMTDSELQRIMKQGSSDKKKGSVLIRRESVGGGATPPLPALSPEASPRNSPQTSPHNIRKFNNSYGSGIMKKPDLLEEASREAGGGLRVGSNSQGSSQSTPRHVNGQSPKKQTQHTHFHGGNKISVNSSSVNTRPLTGGWPSQRKEEEKHRNGSSDAFDKRKNRVSLEPLLTLGPNGTDFDGDITSTTDALDLDSMLDGATEATSDDDDATTQMSYDPDVHLIRKQLEGLEGMYGEVLKLLGNRGKHRSGDLKSSRRRLHGSLSSLPSSIVSSRPGRDKRRGVLDDRIRRVGRADKGKEQNIHKRFQRLESHVVTLARSVAHLSSEMRTQHLMFQEIESIRRDIASLRTGSPSNTNPPAGNSGGKSRSGTNWDAFRAGVPGLSNPERVKKLTQFFGDEPPLVRIFLRKLGYEKYASLFEQEKIGMLELPYLTEDRLQKIGLPMGPRLRILQESQGPIRKEGNLSVYVV</sequence>
<feature type="compositionally biased region" description="Gly residues" evidence="1">
    <location>
        <begin position="684"/>
        <end position="702"/>
    </location>
</feature>
<keyword evidence="4" id="KW-1185">Reference proteome</keyword>
<dbReference type="Gene3D" id="1.10.150.50">
    <property type="entry name" value="Transcription Factor, Ets-1"/>
    <property type="match status" value="1"/>
</dbReference>
<name>A0AAV2Q1U1_MEGNR</name>
<feature type="compositionally biased region" description="Polar residues" evidence="1">
    <location>
        <begin position="780"/>
        <end position="798"/>
    </location>
</feature>
<dbReference type="InterPro" id="IPR013761">
    <property type="entry name" value="SAM/pointed_sf"/>
</dbReference>
<evidence type="ECO:0000313" key="3">
    <source>
        <dbReference type="EMBL" id="CAL4068925.1"/>
    </source>
</evidence>
<feature type="compositionally biased region" description="Polar residues" evidence="1">
    <location>
        <begin position="290"/>
        <end position="310"/>
    </location>
</feature>
<feature type="region of interest" description="Disordered" evidence="1">
    <location>
        <begin position="458"/>
        <end position="619"/>
    </location>
</feature>
<feature type="compositionally biased region" description="Low complexity" evidence="1">
    <location>
        <begin position="538"/>
        <end position="580"/>
    </location>
</feature>
<dbReference type="Pfam" id="PF00536">
    <property type="entry name" value="SAM_1"/>
    <property type="match status" value="1"/>
</dbReference>
<evidence type="ECO:0000259" key="2">
    <source>
        <dbReference type="SMART" id="SM00454"/>
    </source>
</evidence>
<dbReference type="SMART" id="SM00454">
    <property type="entry name" value="SAM"/>
    <property type="match status" value="1"/>
</dbReference>
<feature type="compositionally biased region" description="Basic and acidic residues" evidence="1">
    <location>
        <begin position="747"/>
        <end position="761"/>
    </location>
</feature>
<protein>
    <recommendedName>
        <fullName evidence="2">SAM domain-containing protein</fullName>
    </recommendedName>
</protein>
<evidence type="ECO:0000256" key="1">
    <source>
        <dbReference type="SAM" id="MobiDB-lite"/>
    </source>
</evidence>
<evidence type="ECO:0000313" key="4">
    <source>
        <dbReference type="Proteomes" id="UP001497623"/>
    </source>
</evidence>
<dbReference type="GO" id="GO:0016592">
    <property type="term" value="C:mediator complex"/>
    <property type="evidence" value="ECO:0007669"/>
    <property type="project" value="TreeGrafter"/>
</dbReference>
<accession>A0AAV2Q1U1</accession>
<feature type="compositionally biased region" description="Polar residues" evidence="1">
    <location>
        <begin position="707"/>
        <end position="728"/>
    </location>
</feature>
<dbReference type="GO" id="GO:0003713">
    <property type="term" value="F:transcription coactivator activity"/>
    <property type="evidence" value="ECO:0007669"/>
    <property type="project" value="TreeGrafter"/>
</dbReference>
<feature type="compositionally biased region" description="Polar residues" evidence="1">
    <location>
        <begin position="146"/>
        <end position="156"/>
    </location>
</feature>
<feature type="non-terminal residue" evidence="3">
    <location>
        <position position="1"/>
    </location>
</feature>
<feature type="compositionally biased region" description="Polar residues" evidence="1">
    <location>
        <begin position="322"/>
        <end position="334"/>
    </location>
</feature>
<feature type="compositionally biased region" description="Low complexity" evidence="1">
    <location>
        <begin position="469"/>
        <end position="484"/>
    </location>
</feature>
<feature type="region of interest" description="Disordered" evidence="1">
    <location>
        <begin position="977"/>
        <end position="1015"/>
    </location>
</feature>
<feature type="compositionally biased region" description="Polar residues" evidence="1">
    <location>
        <begin position="485"/>
        <end position="494"/>
    </location>
</feature>
<dbReference type="InterPro" id="IPR051647">
    <property type="entry name" value="Mediator_comp_sub12"/>
</dbReference>
<dbReference type="PANTHER" id="PTHR46007:SF8">
    <property type="entry name" value="C2H2-TYPE DOMAIN-CONTAINING PROTEIN"/>
    <property type="match status" value="1"/>
</dbReference>
<feature type="region of interest" description="Disordered" evidence="1">
    <location>
        <begin position="366"/>
        <end position="435"/>
    </location>
</feature>
<feature type="compositionally biased region" description="Polar residues" evidence="1">
    <location>
        <begin position="856"/>
        <end position="867"/>
    </location>
</feature>
<feature type="region of interest" description="Disordered" evidence="1">
    <location>
        <begin position="1"/>
        <end position="56"/>
    </location>
</feature>
<dbReference type="AlphaFoldDB" id="A0AAV2Q1U1"/>
<dbReference type="SUPFAM" id="SSF47769">
    <property type="entry name" value="SAM/Pointed domain"/>
    <property type="match status" value="1"/>
</dbReference>
<feature type="region of interest" description="Disordered" evidence="1">
    <location>
        <begin position="84"/>
        <end position="189"/>
    </location>
</feature>
<feature type="compositionally biased region" description="Basic and acidic residues" evidence="1">
    <location>
        <begin position="653"/>
        <end position="662"/>
    </location>
</feature>
<dbReference type="InterPro" id="IPR001660">
    <property type="entry name" value="SAM"/>
</dbReference>
<comment type="caution">
    <text evidence="3">The sequence shown here is derived from an EMBL/GenBank/DDBJ whole genome shotgun (WGS) entry which is preliminary data.</text>
</comment>
<dbReference type="Proteomes" id="UP001497623">
    <property type="component" value="Unassembled WGS sequence"/>
</dbReference>
<reference evidence="3 4" key="1">
    <citation type="submission" date="2024-05" db="EMBL/GenBank/DDBJ databases">
        <authorList>
            <person name="Wallberg A."/>
        </authorList>
    </citation>
    <scope>NUCLEOTIDE SEQUENCE [LARGE SCALE GENOMIC DNA]</scope>
</reference>
<dbReference type="GO" id="GO:0045944">
    <property type="term" value="P:positive regulation of transcription by RNA polymerase II"/>
    <property type="evidence" value="ECO:0007669"/>
    <property type="project" value="TreeGrafter"/>
</dbReference>
<feature type="compositionally biased region" description="Polar residues" evidence="1">
    <location>
        <begin position="822"/>
        <end position="843"/>
    </location>
</feature>
<feature type="compositionally biased region" description="Basic and acidic residues" evidence="1">
    <location>
        <begin position="803"/>
        <end position="813"/>
    </location>
</feature>
<proteinExistence type="predicted"/>
<feature type="compositionally biased region" description="Low complexity" evidence="1">
    <location>
        <begin position="23"/>
        <end position="42"/>
    </location>
</feature>
<organism evidence="3 4">
    <name type="scientific">Meganyctiphanes norvegica</name>
    <name type="common">Northern krill</name>
    <name type="synonym">Thysanopoda norvegica</name>
    <dbReference type="NCBI Taxonomy" id="48144"/>
    <lineage>
        <taxon>Eukaryota</taxon>
        <taxon>Metazoa</taxon>
        <taxon>Ecdysozoa</taxon>
        <taxon>Arthropoda</taxon>
        <taxon>Crustacea</taxon>
        <taxon>Multicrustacea</taxon>
        <taxon>Malacostraca</taxon>
        <taxon>Eumalacostraca</taxon>
        <taxon>Eucarida</taxon>
        <taxon>Euphausiacea</taxon>
        <taxon>Euphausiidae</taxon>
        <taxon>Meganyctiphanes</taxon>
    </lineage>
</organism>
<gene>
    <name evidence="3" type="ORF">MNOR_LOCUS7491</name>
</gene>
<feature type="region of interest" description="Disordered" evidence="1">
    <location>
        <begin position="633"/>
        <end position="895"/>
    </location>
</feature>
<feature type="compositionally biased region" description="Polar residues" evidence="1">
    <location>
        <begin position="634"/>
        <end position="645"/>
    </location>
</feature>
<feature type="compositionally biased region" description="Basic and acidic residues" evidence="1">
    <location>
        <begin position="875"/>
        <end position="892"/>
    </location>
</feature>
<feature type="region of interest" description="Disordered" evidence="1">
    <location>
        <begin position="1079"/>
        <end position="1107"/>
    </location>
</feature>
<feature type="compositionally biased region" description="Polar residues" evidence="1">
    <location>
        <begin position="597"/>
        <end position="617"/>
    </location>
</feature>
<feature type="compositionally biased region" description="Basic and acidic residues" evidence="1">
    <location>
        <begin position="458"/>
        <end position="467"/>
    </location>
</feature>
<feature type="domain" description="SAM" evidence="2">
    <location>
        <begin position="1127"/>
        <end position="1191"/>
    </location>
</feature>
<dbReference type="PANTHER" id="PTHR46007">
    <property type="entry name" value="MEDIATOR OF RNA POLYMERASE II TRANSCRIPTION SUBUNIT 12"/>
    <property type="match status" value="1"/>
</dbReference>
<feature type="region of interest" description="Disordered" evidence="1">
    <location>
        <begin position="257"/>
        <end position="334"/>
    </location>
</feature>
<feature type="compositionally biased region" description="Basic and acidic residues" evidence="1">
    <location>
        <begin position="425"/>
        <end position="435"/>
    </location>
</feature>
<dbReference type="EMBL" id="CAXKWB010003315">
    <property type="protein sequence ID" value="CAL4068925.1"/>
    <property type="molecule type" value="Genomic_DNA"/>
</dbReference>
<feature type="compositionally biased region" description="Polar residues" evidence="1">
    <location>
        <begin position="1080"/>
        <end position="1103"/>
    </location>
</feature>
<dbReference type="CDD" id="cd09487">
    <property type="entry name" value="SAM_superfamily"/>
    <property type="match status" value="1"/>
</dbReference>
<feature type="compositionally biased region" description="Polar residues" evidence="1">
    <location>
        <begin position="372"/>
        <end position="398"/>
    </location>
</feature>
<feature type="compositionally biased region" description="Polar residues" evidence="1">
    <location>
        <begin position="502"/>
        <end position="537"/>
    </location>
</feature>
<feature type="compositionally biased region" description="Low complexity" evidence="1">
    <location>
        <begin position="993"/>
        <end position="1006"/>
    </location>
</feature>